<reference evidence="8" key="1">
    <citation type="submission" date="2019-08" db="EMBL/GenBank/DDBJ databases">
        <authorList>
            <person name="Kucharzyk K."/>
            <person name="Murdoch R.W."/>
            <person name="Higgins S."/>
            <person name="Loffler F."/>
        </authorList>
    </citation>
    <scope>NUCLEOTIDE SEQUENCE</scope>
</reference>
<dbReference type="Pfam" id="PF08281">
    <property type="entry name" value="Sigma70_r4_2"/>
    <property type="match status" value="1"/>
</dbReference>
<evidence type="ECO:0000256" key="4">
    <source>
        <dbReference type="ARBA" id="ARBA00023125"/>
    </source>
</evidence>
<evidence type="ECO:0000256" key="2">
    <source>
        <dbReference type="ARBA" id="ARBA00023015"/>
    </source>
</evidence>
<dbReference type="AlphaFoldDB" id="A0A644V6Q6"/>
<dbReference type="GO" id="GO:0006352">
    <property type="term" value="P:DNA-templated transcription initiation"/>
    <property type="evidence" value="ECO:0007669"/>
    <property type="project" value="InterPro"/>
</dbReference>
<protein>
    <submittedName>
        <fullName evidence="8">ECF RNA polymerase sigma factor SigW</fullName>
    </submittedName>
</protein>
<dbReference type="CDD" id="cd06171">
    <property type="entry name" value="Sigma70_r4"/>
    <property type="match status" value="1"/>
</dbReference>
<dbReference type="GO" id="GO:0003677">
    <property type="term" value="F:DNA binding"/>
    <property type="evidence" value="ECO:0007669"/>
    <property type="project" value="UniProtKB-KW"/>
</dbReference>
<dbReference type="InterPro" id="IPR013249">
    <property type="entry name" value="RNA_pol_sigma70_r4_t2"/>
</dbReference>
<dbReference type="InterPro" id="IPR014284">
    <property type="entry name" value="RNA_pol_sigma-70_dom"/>
</dbReference>
<evidence type="ECO:0000256" key="5">
    <source>
        <dbReference type="ARBA" id="ARBA00023163"/>
    </source>
</evidence>
<proteinExistence type="inferred from homology"/>
<feature type="domain" description="RNA polymerase sigma-70 region 2" evidence="6">
    <location>
        <begin position="32"/>
        <end position="98"/>
    </location>
</feature>
<dbReference type="SUPFAM" id="SSF88946">
    <property type="entry name" value="Sigma2 domain of RNA polymerase sigma factors"/>
    <property type="match status" value="1"/>
</dbReference>
<keyword evidence="5" id="KW-0804">Transcription</keyword>
<dbReference type="GO" id="GO:0016987">
    <property type="term" value="F:sigma factor activity"/>
    <property type="evidence" value="ECO:0007669"/>
    <property type="project" value="UniProtKB-KW"/>
</dbReference>
<keyword evidence="4" id="KW-0238">DNA-binding</keyword>
<evidence type="ECO:0000313" key="8">
    <source>
        <dbReference type="EMBL" id="MPL87029.1"/>
    </source>
</evidence>
<dbReference type="Gene3D" id="1.10.1740.10">
    <property type="match status" value="1"/>
</dbReference>
<name>A0A644V6Q6_9ZZZZ</name>
<dbReference type="EMBL" id="VSSQ01000232">
    <property type="protein sequence ID" value="MPL87029.1"/>
    <property type="molecule type" value="Genomic_DNA"/>
</dbReference>
<keyword evidence="2" id="KW-0805">Transcription regulation</keyword>
<gene>
    <name evidence="8" type="primary">sigW_21</name>
    <name evidence="8" type="ORF">SDC9_33021</name>
</gene>
<dbReference type="InterPro" id="IPR036388">
    <property type="entry name" value="WH-like_DNA-bd_sf"/>
</dbReference>
<evidence type="ECO:0000256" key="1">
    <source>
        <dbReference type="ARBA" id="ARBA00010641"/>
    </source>
</evidence>
<feature type="domain" description="RNA polymerase sigma factor 70 region 4 type 2" evidence="7">
    <location>
        <begin position="134"/>
        <end position="186"/>
    </location>
</feature>
<dbReference type="InterPro" id="IPR013325">
    <property type="entry name" value="RNA_pol_sigma_r2"/>
</dbReference>
<comment type="caution">
    <text evidence="8">The sequence shown here is derived from an EMBL/GenBank/DDBJ whole genome shotgun (WGS) entry which is preliminary data.</text>
</comment>
<dbReference type="PANTHER" id="PTHR43133:SF8">
    <property type="entry name" value="RNA POLYMERASE SIGMA FACTOR HI_1459-RELATED"/>
    <property type="match status" value="1"/>
</dbReference>
<dbReference type="PANTHER" id="PTHR43133">
    <property type="entry name" value="RNA POLYMERASE ECF-TYPE SIGMA FACTO"/>
    <property type="match status" value="1"/>
</dbReference>
<comment type="similarity">
    <text evidence="1">Belongs to the sigma-70 factor family. ECF subfamily.</text>
</comment>
<evidence type="ECO:0000259" key="7">
    <source>
        <dbReference type="Pfam" id="PF08281"/>
    </source>
</evidence>
<dbReference type="InterPro" id="IPR039425">
    <property type="entry name" value="RNA_pol_sigma-70-like"/>
</dbReference>
<dbReference type="InterPro" id="IPR013324">
    <property type="entry name" value="RNA_pol_sigma_r3/r4-like"/>
</dbReference>
<accession>A0A644V6Q6</accession>
<dbReference type="InterPro" id="IPR007627">
    <property type="entry name" value="RNA_pol_sigma70_r2"/>
</dbReference>
<sequence length="198" mass="22848">MGEIGLKHIKEESDKSLARLSASGSQEASRELVKRYSEKIKKHIGTLVSDTRDTEDISQEVFAKAFQMIESYNPEFAFSTWIYTIARNSSIDFIRRKRVTTRSLELFEGSDEASGGDHWVPSPEEHLIYEQEIEKIQKAINLLPDLYRVVAEMRFIHEYAYEEMAKELALPVGTIKSRVRRAKERLQKDGNLNIQLLP</sequence>
<evidence type="ECO:0000259" key="6">
    <source>
        <dbReference type="Pfam" id="PF04542"/>
    </source>
</evidence>
<dbReference type="Pfam" id="PF04542">
    <property type="entry name" value="Sigma70_r2"/>
    <property type="match status" value="1"/>
</dbReference>
<dbReference type="Gene3D" id="1.10.10.10">
    <property type="entry name" value="Winged helix-like DNA-binding domain superfamily/Winged helix DNA-binding domain"/>
    <property type="match status" value="1"/>
</dbReference>
<dbReference type="SUPFAM" id="SSF88659">
    <property type="entry name" value="Sigma3 and sigma4 domains of RNA polymerase sigma factors"/>
    <property type="match status" value="1"/>
</dbReference>
<organism evidence="8">
    <name type="scientific">bioreactor metagenome</name>
    <dbReference type="NCBI Taxonomy" id="1076179"/>
    <lineage>
        <taxon>unclassified sequences</taxon>
        <taxon>metagenomes</taxon>
        <taxon>ecological metagenomes</taxon>
    </lineage>
</organism>
<keyword evidence="3" id="KW-0731">Sigma factor</keyword>
<dbReference type="NCBIfam" id="TIGR02937">
    <property type="entry name" value="sigma70-ECF"/>
    <property type="match status" value="1"/>
</dbReference>
<evidence type="ECO:0000256" key="3">
    <source>
        <dbReference type="ARBA" id="ARBA00023082"/>
    </source>
</evidence>